<gene>
    <name evidence="2" type="ORF">KVG96_15955</name>
</gene>
<keyword evidence="2" id="KW-0067">ATP-binding</keyword>
<dbReference type="InterPro" id="IPR051396">
    <property type="entry name" value="Bact_Antivir_Def_Nuclease"/>
</dbReference>
<dbReference type="GO" id="GO:0005524">
    <property type="term" value="F:ATP binding"/>
    <property type="evidence" value="ECO:0007669"/>
    <property type="project" value="UniProtKB-KW"/>
</dbReference>
<accession>A0ABS6PG46</accession>
<dbReference type="Proteomes" id="UP000765224">
    <property type="component" value="Unassembled WGS sequence"/>
</dbReference>
<proteinExistence type="predicted"/>
<evidence type="ECO:0000313" key="2">
    <source>
        <dbReference type="EMBL" id="MBV4459449.1"/>
    </source>
</evidence>
<name>A0ABS6PG46_9PSED</name>
<dbReference type="PANTHER" id="PTHR43581">
    <property type="entry name" value="ATP/GTP PHOSPHATASE"/>
    <property type="match status" value="1"/>
</dbReference>
<protein>
    <submittedName>
        <fullName evidence="2">ATP-binding protein</fullName>
    </submittedName>
</protein>
<dbReference type="Pfam" id="PF13175">
    <property type="entry name" value="AAA_15"/>
    <property type="match status" value="1"/>
</dbReference>
<keyword evidence="3" id="KW-1185">Reference proteome</keyword>
<dbReference type="InterPro" id="IPR041685">
    <property type="entry name" value="AAA_GajA/Old/RecF-like"/>
</dbReference>
<comment type="caution">
    <text evidence="2">The sequence shown here is derived from an EMBL/GenBank/DDBJ whole genome shotgun (WGS) entry which is preliminary data.</text>
</comment>
<dbReference type="RefSeq" id="WP_217892996.1">
    <property type="nucleotide sequence ID" value="NZ_JAHSTS010000002.1"/>
</dbReference>
<dbReference type="PANTHER" id="PTHR43581:SF4">
    <property type="entry name" value="ATP_GTP PHOSPHATASE"/>
    <property type="match status" value="1"/>
</dbReference>
<reference evidence="2 3" key="1">
    <citation type="submission" date="2021-06" db="EMBL/GenBank/DDBJ databases">
        <title>Updating the genus Pseudomonas: Description of 43 new species and partition of the Pseudomonas putida group.</title>
        <authorList>
            <person name="Girard L."/>
            <person name="Lood C."/>
            <person name="Vandamme P."/>
            <person name="Rokni-Zadeh H."/>
            <person name="Van Noort V."/>
            <person name="Hofte M."/>
            <person name="Lavigne R."/>
            <person name="De Mot R."/>
        </authorList>
    </citation>
    <scope>NUCLEOTIDE SEQUENCE [LARGE SCALE GENOMIC DNA]</scope>
    <source>
        <strain evidence="2 3">COR58</strain>
    </source>
</reference>
<evidence type="ECO:0000313" key="3">
    <source>
        <dbReference type="Proteomes" id="UP000765224"/>
    </source>
</evidence>
<sequence length="402" mass="45620">MIDGWPFTQTHDDCGLMQIWERKLKKITSISLFNTPVLDASVKLAIEPGKNVLVLTGYNGSGKSRTLGVILESLSLLRDEEYRVTSYDWIVELVFEGELKLRALKMNAHSSSPADIKNLIEKEFTGADTIEDAYNRVQDVVKEYKPSASFKSNSDKAERAFGCIALSSNSDKTIEEFGGEVEAVAFIDSEIHFNYKREVSEEVMNGNSGINQTLFSLFYELAVRQVKNPNVFDTVYSLLKEFEEKSGGREDESAAREYVREKIDPAILENTLNAFESTEVFVELNKFFALTNRKLKWTNKHAVMHLEDGQEIPWIYFSRGEKTLLALFLIVHLYSSTAVFLFDEPDLSLHMEWQRMLIPSLTKLAPNSQFVISTHSPFMVMNTECEQVVNMANFSCVTSARG</sequence>
<organism evidence="2 3">
    <name type="scientific">Pseudomonas ekonensis</name>
    <dbReference type="NCBI Taxonomy" id="2842353"/>
    <lineage>
        <taxon>Bacteria</taxon>
        <taxon>Pseudomonadati</taxon>
        <taxon>Pseudomonadota</taxon>
        <taxon>Gammaproteobacteria</taxon>
        <taxon>Pseudomonadales</taxon>
        <taxon>Pseudomonadaceae</taxon>
        <taxon>Pseudomonas</taxon>
    </lineage>
</organism>
<feature type="domain" description="Endonuclease GajA/Old nuclease/RecF-like AAA" evidence="1">
    <location>
        <begin position="42"/>
        <end position="380"/>
    </location>
</feature>
<evidence type="ECO:0000259" key="1">
    <source>
        <dbReference type="Pfam" id="PF13175"/>
    </source>
</evidence>
<dbReference type="EMBL" id="JAHSTS010000002">
    <property type="protein sequence ID" value="MBV4459449.1"/>
    <property type="molecule type" value="Genomic_DNA"/>
</dbReference>
<keyword evidence="2" id="KW-0547">Nucleotide-binding</keyword>